<dbReference type="Proteomes" id="UP001500021">
    <property type="component" value="Unassembled WGS sequence"/>
</dbReference>
<keyword evidence="2" id="KW-0812">Transmembrane</keyword>
<evidence type="ECO:0000256" key="1">
    <source>
        <dbReference type="SAM" id="Coils"/>
    </source>
</evidence>
<sequence>MEINLIACPIKKPQHGNFLWHVPHSILVTCLLMLVIYSGALYADNNARFTNTDTKSTSPLNKGTVEYYKSDNITNQIPYFDNRFRIDSELDEITMIFYRKSGSRPVILVRPDGSKIRVNGFDVEKVQWYDDRTFDMIKIKKPMVGPWQAIGDILPESQILVVSDVKIAVEPLPDIIFSGETLKVTGRLFNGEQAIASPHFKEVVKLDVNFYSTNNSAYENFGADAIKITSFRDDGRGLDEYVNDNVFTGEFVMKFSPGEWQPVYLVKLPMATRELRQENILLHKTPITIEVDVSNTPDESHIMNLVIDPTLVDENSLVFQGKITFPDRQIEPFSILEGKGSKRTEDITYTEPGIYRINVSAFGQTRTGREFRLVVPEVTFNVEATDLVPNVLGLDNEGSTSEEEKAQALAEALEQERIAALAAQQQAQKEKKAQTLIIIVAGNTLIIVLALAAFLFMRKKKAKS</sequence>
<gene>
    <name evidence="3" type="ORF">GCM10009111_23930</name>
</gene>
<keyword evidence="2" id="KW-0472">Membrane</keyword>
<keyword evidence="2" id="KW-1133">Transmembrane helix</keyword>
<reference evidence="3 4" key="1">
    <citation type="journal article" date="2019" name="Int. J. Syst. Evol. Microbiol.">
        <title>The Global Catalogue of Microorganisms (GCM) 10K type strain sequencing project: providing services to taxonomists for standard genome sequencing and annotation.</title>
        <authorList>
            <consortium name="The Broad Institute Genomics Platform"/>
            <consortium name="The Broad Institute Genome Sequencing Center for Infectious Disease"/>
            <person name="Wu L."/>
            <person name="Ma J."/>
        </authorList>
    </citation>
    <scope>NUCLEOTIDE SEQUENCE [LARGE SCALE GENOMIC DNA]</scope>
    <source>
        <strain evidence="3 4">JCM 15608</strain>
    </source>
</reference>
<feature type="coiled-coil region" evidence="1">
    <location>
        <begin position="396"/>
        <end position="430"/>
    </location>
</feature>
<name>A0ABN1L8H2_9GAMM</name>
<dbReference type="InterPro" id="IPR020010">
    <property type="entry name" value="CHP03503"/>
</dbReference>
<feature type="transmembrane region" description="Helical" evidence="2">
    <location>
        <begin position="21"/>
        <end position="43"/>
    </location>
</feature>
<dbReference type="NCBIfam" id="TIGR03503">
    <property type="entry name" value="TIGR03503 family protein"/>
    <property type="match status" value="1"/>
</dbReference>
<protein>
    <recommendedName>
        <fullName evidence="5">TIGR03503 family protein</fullName>
    </recommendedName>
</protein>
<dbReference type="RefSeq" id="WP_343817728.1">
    <property type="nucleotide sequence ID" value="NZ_BAAAFA010000008.1"/>
</dbReference>
<organism evidence="3 4">
    <name type="scientific">Colwellia asteriadis</name>
    <dbReference type="NCBI Taxonomy" id="517723"/>
    <lineage>
        <taxon>Bacteria</taxon>
        <taxon>Pseudomonadati</taxon>
        <taxon>Pseudomonadota</taxon>
        <taxon>Gammaproteobacteria</taxon>
        <taxon>Alteromonadales</taxon>
        <taxon>Colwelliaceae</taxon>
        <taxon>Colwellia</taxon>
    </lineage>
</organism>
<dbReference type="EMBL" id="BAAAFA010000008">
    <property type="protein sequence ID" value="GAA0819626.1"/>
    <property type="molecule type" value="Genomic_DNA"/>
</dbReference>
<evidence type="ECO:0000313" key="4">
    <source>
        <dbReference type="Proteomes" id="UP001500021"/>
    </source>
</evidence>
<evidence type="ECO:0000313" key="3">
    <source>
        <dbReference type="EMBL" id="GAA0819626.1"/>
    </source>
</evidence>
<evidence type="ECO:0008006" key="5">
    <source>
        <dbReference type="Google" id="ProtNLM"/>
    </source>
</evidence>
<accession>A0ABN1L8H2</accession>
<evidence type="ECO:0000256" key="2">
    <source>
        <dbReference type="SAM" id="Phobius"/>
    </source>
</evidence>
<keyword evidence="1" id="KW-0175">Coiled coil</keyword>
<keyword evidence="4" id="KW-1185">Reference proteome</keyword>
<feature type="transmembrane region" description="Helical" evidence="2">
    <location>
        <begin position="436"/>
        <end position="457"/>
    </location>
</feature>
<proteinExistence type="predicted"/>
<comment type="caution">
    <text evidence="3">The sequence shown here is derived from an EMBL/GenBank/DDBJ whole genome shotgun (WGS) entry which is preliminary data.</text>
</comment>